<accession>A0ABQ5UWZ1</accession>
<feature type="region of interest" description="Disordered" evidence="1">
    <location>
        <begin position="1"/>
        <end position="44"/>
    </location>
</feature>
<keyword evidence="3" id="KW-1185">Reference proteome</keyword>
<feature type="compositionally biased region" description="Basic residues" evidence="1">
    <location>
        <begin position="18"/>
        <end position="31"/>
    </location>
</feature>
<evidence type="ECO:0000313" key="3">
    <source>
        <dbReference type="Proteomes" id="UP001161390"/>
    </source>
</evidence>
<dbReference type="Proteomes" id="UP001161390">
    <property type="component" value="Unassembled WGS sequence"/>
</dbReference>
<comment type="caution">
    <text evidence="2">The sequence shown here is derived from an EMBL/GenBank/DDBJ whole genome shotgun (WGS) entry which is preliminary data.</text>
</comment>
<name>A0ABQ5UWZ1_9PROT</name>
<gene>
    <name evidence="2" type="ORF">GCM10007854_07590</name>
</gene>
<proteinExistence type="predicted"/>
<reference evidence="2" key="2">
    <citation type="submission" date="2023-01" db="EMBL/GenBank/DDBJ databases">
        <title>Draft genome sequence of Algimonas porphyrae strain NBRC 108216.</title>
        <authorList>
            <person name="Sun Q."/>
            <person name="Mori K."/>
        </authorList>
    </citation>
    <scope>NUCLEOTIDE SEQUENCE</scope>
    <source>
        <strain evidence="2">NBRC 108216</strain>
    </source>
</reference>
<feature type="compositionally biased region" description="Basic and acidic residues" evidence="1">
    <location>
        <begin position="1"/>
        <end position="17"/>
    </location>
</feature>
<sequence>MNPACQERHEARTLPRDRSKRKVPFRRKAKPARVERAGTLAGGSVQDRCVGWNGLTDGP</sequence>
<dbReference type="EMBL" id="BSNJ01000001">
    <property type="protein sequence ID" value="GLQ19804.1"/>
    <property type="molecule type" value="Genomic_DNA"/>
</dbReference>
<evidence type="ECO:0000256" key="1">
    <source>
        <dbReference type="SAM" id="MobiDB-lite"/>
    </source>
</evidence>
<evidence type="ECO:0000313" key="2">
    <source>
        <dbReference type="EMBL" id="GLQ19804.1"/>
    </source>
</evidence>
<reference evidence="2" key="1">
    <citation type="journal article" date="2014" name="Int. J. Syst. Evol. Microbiol.">
        <title>Complete genome of a new Firmicutes species belonging to the dominant human colonic microbiota ('Ruminococcus bicirculans') reveals two chromosomes and a selective capacity to utilize plant glucans.</title>
        <authorList>
            <consortium name="NISC Comparative Sequencing Program"/>
            <person name="Wegmann U."/>
            <person name="Louis P."/>
            <person name="Goesmann A."/>
            <person name="Henrissat B."/>
            <person name="Duncan S.H."/>
            <person name="Flint H.J."/>
        </authorList>
    </citation>
    <scope>NUCLEOTIDE SEQUENCE</scope>
    <source>
        <strain evidence="2">NBRC 108216</strain>
    </source>
</reference>
<organism evidence="2 3">
    <name type="scientific">Algimonas porphyrae</name>
    <dbReference type="NCBI Taxonomy" id="1128113"/>
    <lineage>
        <taxon>Bacteria</taxon>
        <taxon>Pseudomonadati</taxon>
        <taxon>Pseudomonadota</taxon>
        <taxon>Alphaproteobacteria</taxon>
        <taxon>Maricaulales</taxon>
        <taxon>Robiginitomaculaceae</taxon>
        <taxon>Algimonas</taxon>
    </lineage>
</organism>
<protein>
    <submittedName>
        <fullName evidence="2">Uncharacterized protein</fullName>
    </submittedName>
</protein>